<organism evidence="1 2">
    <name type="scientific">Plakobranchus ocellatus</name>
    <dbReference type="NCBI Taxonomy" id="259542"/>
    <lineage>
        <taxon>Eukaryota</taxon>
        <taxon>Metazoa</taxon>
        <taxon>Spiralia</taxon>
        <taxon>Lophotrochozoa</taxon>
        <taxon>Mollusca</taxon>
        <taxon>Gastropoda</taxon>
        <taxon>Heterobranchia</taxon>
        <taxon>Euthyneura</taxon>
        <taxon>Panpulmonata</taxon>
        <taxon>Sacoglossa</taxon>
        <taxon>Placobranchoidea</taxon>
        <taxon>Plakobranchidae</taxon>
        <taxon>Plakobranchus</taxon>
    </lineage>
</organism>
<reference evidence="1 2" key="1">
    <citation type="journal article" date="2021" name="Elife">
        <title>Chloroplast acquisition without the gene transfer in kleptoplastic sea slugs, Plakobranchus ocellatus.</title>
        <authorList>
            <person name="Maeda T."/>
            <person name="Takahashi S."/>
            <person name="Yoshida T."/>
            <person name="Shimamura S."/>
            <person name="Takaki Y."/>
            <person name="Nagai Y."/>
            <person name="Toyoda A."/>
            <person name="Suzuki Y."/>
            <person name="Arimoto A."/>
            <person name="Ishii H."/>
            <person name="Satoh N."/>
            <person name="Nishiyama T."/>
            <person name="Hasebe M."/>
            <person name="Maruyama T."/>
            <person name="Minagawa J."/>
            <person name="Obokata J."/>
            <person name="Shigenobu S."/>
        </authorList>
    </citation>
    <scope>NUCLEOTIDE SEQUENCE [LARGE SCALE GENOMIC DNA]</scope>
</reference>
<evidence type="ECO:0000313" key="2">
    <source>
        <dbReference type="Proteomes" id="UP000735302"/>
    </source>
</evidence>
<dbReference type="EMBL" id="BLXT01002217">
    <property type="protein sequence ID" value="GFN92115.1"/>
    <property type="molecule type" value="Genomic_DNA"/>
</dbReference>
<dbReference type="Proteomes" id="UP000735302">
    <property type="component" value="Unassembled WGS sequence"/>
</dbReference>
<keyword evidence="2" id="KW-1185">Reference proteome</keyword>
<gene>
    <name evidence="1" type="ORF">PoB_001862100</name>
</gene>
<name>A0AAV3Z887_9GAST</name>
<sequence>MSSSNRAHSAVLMPVSWRRLPFYKAECWIRQGRYDWWTPTSDFWTIPRGTSFISRPAEYSGLKYRCSESQYEKVLKAEEISSEHHNVDYGTCANSSESSLIAVFDLEVLESMTPWPILLPVTEMYHCTWPGRASAYVVALYVSPWDQCELRCQSSKV</sequence>
<evidence type="ECO:0000313" key="1">
    <source>
        <dbReference type="EMBL" id="GFN92115.1"/>
    </source>
</evidence>
<proteinExistence type="predicted"/>
<protein>
    <submittedName>
        <fullName evidence="1">Uncharacterized protein</fullName>
    </submittedName>
</protein>
<comment type="caution">
    <text evidence="1">The sequence shown here is derived from an EMBL/GenBank/DDBJ whole genome shotgun (WGS) entry which is preliminary data.</text>
</comment>
<accession>A0AAV3Z887</accession>
<dbReference type="AlphaFoldDB" id="A0AAV3Z887"/>